<dbReference type="Proteomes" id="UP000468943">
    <property type="component" value="Unassembled WGS sequence"/>
</dbReference>
<protein>
    <submittedName>
        <fullName evidence="1">DUF3990 domain-containing protein</fullName>
    </submittedName>
</protein>
<evidence type="ECO:0000313" key="1">
    <source>
        <dbReference type="EMBL" id="MXO55281.1"/>
    </source>
</evidence>
<comment type="caution">
    <text evidence="1">The sequence shown here is derived from an EMBL/GenBank/DDBJ whole genome shotgun (WGS) entry which is preliminary data.</text>
</comment>
<keyword evidence="2" id="KW-1185">Reference proteome</keyword>
<reference evidence="1 2" key="1">
    <citation type="submission" date="2019-12" db="EMBL/GenBank/DDBJ databases">
        <title>Genomic-based taxomic classification of the family Erythrobacteraceae.</title>
        <authorList>
            <person name="Xu L."/>
        </authorList>
    </citation>
    <scope>NUCLEOTIDE SEQUENCE [LARGE SCALE GENOMIC DNA]</scope>
    <source>
        <strain evidence="1 2">JCM 17802</strain>
    </source>
</reference>
<gene>
    <name evidence="1" type="ORF">GRI36_00145</name>
</gene>
<sequence>MEAEEGSCLDSFKVDLAKCKSRTDFGKGFYLTSSLDQAKNWANVLLHRLLFRRRGEVIVDKAVVLEFVLNSEELAKLDNLWFVRPEHNFHSFVARCREHDVWHKENKNSPPYDTVAGPVTLYPQEQLVHDADQFSFHTSRAASILNTPTIRSLGSFETGKFQTAYMH</sequence>
<proteinExistence type="predicted"/>
<evidence type="ECO:0000313" key="2">
    <source>
        <dbReference type="Proteomes" id="UP000468943"/>
    </source>
</evidence>
<dbReference type="Pfam" id="PF13151">
    <property type="entry name" value="DUF3990"/>
    <property type="match status" value="1"/>
</dbReference>
<dbReference type="InterPro" id="IPR025051">
    <property type="entry name" value="DUF3990"/>
</dbReference>
<dbReference type="EMBL" id="WTYS01000001">
    <property type="protein sequence ID" value="MXO55281.1"/>
    <property type="molecule type" value="Genomic_DNA"/>
</dbReference>
<dbReference type="OrthoDB" id="9813772at2"/>
<name>A0A6I4SHT8_9SPHN</name>
<accession>A0A6I4SHT8</accession>
<organism evidence="1 2">
    <name type="scientific">Pontixanthobacter gangjinensis</name>
    <dbReference type="NCBI Taxonomy" id="1028742"/>
    <lineage>
        <taxon>Bacteria</taxon>
        <taxon>Pseudomonadati</taxon>
        <taxon>Pseudomonadota</taxon>
        <taxon>Alphaproteobacteria</taxon>
        <taxon>Sphingomonadales</taxon>
        <taxon>Erythrobacteraceae</taxon>
        <taxon>Pontixanthobacter</taxon>
    </lineage>
</organism>
<dbReference type="AlphaFoldDB" id="A0A6I4SHT8"/>